<dbReference type="InterPro" id="IPR019887">
    <property type="entry name" value="Tscrpt_reg_AsnC/Lrp_C"/>
</dbReference>
<gene>
    <name evidence="3" type="ORF">E6G98_02655</name>
    <name evidence="2" type="ORF">E6G99_04225</name>
</gene>
<sequence length="102" mass="10574">MACQSCEVLVEPVQGVARGSKNSLAMAEAAYLLIALDRNTPAAVAGQIRKIPGVVDAHITMGEFDVVALVEQAETKGFPGVAAAVQRVEGVSKVVTCVVVRP</sequence>
<organism evidence="2 5">
    <name type="scientific">Candidatus Segetimicrobium genomatis</name>
    <dbReference type="NCBI Taxonomy" id="2569760"/>
    <lineage>
        <taxon>Bacteria</taxon>
        <taxon>Bacillati</taxon>
        <taxon>Candidatus Sysuimicrobiota</taxon>
        <taxon>Candidatus Sysuimicrobiia</taxon>
        <taxon>Candidatus Sysuimicrobiales</taxon>
        <taxon>Candidatus Segetimicrobiaceae</taxon>
        <taxon>Candidatus Segetimicrobium</taxon>
    </lineage>
</organism>
<dbReference type="EMBL" id="VBAI01000019">
    <property type="protein sequence ID" value="TMJ12573.1"/>
    <property type="molecule type" value="Genomic_DNA"/>
</dbReference>
<dbReference type="InterPro" id="IPR011008">
    <property type="entry name" value="Dimeric_a/b-barrel"/>
</dbReference>
<evidence type="ECO:0000313" key="4">
    <source>
        <dbReference type="Proteomes" id="UP000315217"/>
    </source>
</evidence>
<comment type="caution">
    <text evidence="2">The sequence shown here is derived from an EMBL/GenBank/DDBJ whole genome shotgun (WGS) entry which is preliminary data.</text>
</comment>
<protein>
    <submittedName>
        <fullName evidence="2">Lrp/AsnC family transcriptional regulator</fullName>
    </submittedName>
</protein>
<name>A0A537LKL0_9BACT</name>
<dbReference type="Pfam" id="PF01037">
    <property type="entry name" value="AsnC_trans_reg"/>
    <property type="match status" value="1"/>
</dbReference>
<evidence type="ECO:0000259" key="1">
    <source>
        <dbReference type="Pfam" id="PF01037"/>
    </source>
</evidence>
<dbReference type="Gene3D" id="3.30.70.920">
    <property type="match status" value="1"/>
</dbReference>
<proteinExistence type="predicted"/>
<evidence type="ECO:0000313" key="2">
    <source>
        <dbReference type="EMBL" id="TMJ08559.1"/>
    </source>
</evidence>
<dbReference type="EMBL" id="VBAJ01000092">
    <property type="protein sequence ID" value="TMJ08559.1"/>
    <property type="molecule type" value="Genomic_DNA"/>
</dbReference>
<reference evidence="4 5" key="1">
    <citation type="journal article" date="2019" name="Nat. Microbiol.">
        <title>Mediterranean grassland soil C-N compound turnover is dependent on rainfall and depth, and is mediated by genomically divergent microorganisms.</title>
        <authorList>
            <person name="Diamond S."/>
            <person name="Andeer P.F."/>
            <person name="Li Z."/>
            <person name="Crits-Christoph A."/>
            <person name="Burstein D."/>
            <person name="Anantharaman K."/>
            <person name="Lane K.R."/>
            <person name="Thomas B.C."/>
            <person name="Pan C."/>
            <person name="Northen T.R."/>
            <person name="Banfield J.F."/>
        </authorList>
    </citation>
    <scope>NUCLEOTIDE SEQUENCE [LARGE SCALE GENOMIC DNA]</scope>
    <source>
        <strain evidence="3">NP_1</strain>
        <strain evidence="2">NP_2</strain>
    </source>
</reference>
<dbReference type="AlphaFoldDB" id="A0A537LKL0"/>
<feature type="domain" description="Transcription regulator AsnC/Lrp ligand binding" evidence="1">
    <location>
        <begin position="34"/>
        <end position="101"/>
    </location>
</feature>
<accession>A0A537LKL0</accession>
<evidence type="ECO:0000313" key="5">
    <source>
        <dbReference type="Proteomes" id="UP000318661"/>
    </source>
</evidence>
<dbReference type="SUPFAM" id="SSF54909">
    <property type="entry name" value="Dimeric alpha+beta barrel"/>
    <property type="match status" value="1"/>
</dbReference>
<evidence type="ECO:0000313" key="3">
    <source>
        <dbReference type="EMBL" id="TMJ12573.1"/>
    </source>
</evidence>
<dbReference type="Proteomes" id="UP000318661">
    <property type="component" value="Unassembled WGS sequence"/>
</dbReference>
<dbReference type="Proteomes" id="UP000315217">
    <property type="component" value="Unassembled WGS sequence"/>
</dbReference>